<name>A0A8H6YZD8_9AGAR</name>
<evidence type="ECO:0000313" key="2">
    <source>
        <dbReference type="Proteomes" id="UP000623467"/>
    </source>
</evidence>
<comment type="caution">
    <text evidence="1">The sequence shown here is derived from an EMBL/GenBank/DDBJ whole genome shotgun (WGS) entry which is preliminary data.</text>
</comment>
<dbReference type="OrthoDB" id="2915789at2759"/>
<gene>
    <name evidence="1" type="ORF">MSAN_00841800</name>
</gene>
<proteinExistence type="predicted"/>
<dbReference type="InterPro" id="IPR059179">
    <property type="entry name" value="MLKL-like_MCAfunc"/>
</dbReference>
<dbReference type="AlphaFoldDB" id="A0A8H6YZD8"/>
<accession>A0A8H6YZD8</accession>
<keyword evidence="2" id="KW-1185">Reference proteome</keyword>
<protein>
    <submittedName>
        <fullName evidence="1">Uncharacterized protein</fullName>
    </submittedName>
</protein>
<sequence length="216" mass="23837">MWKESSNVRTARNALQTSLVILGKIPIPGIDAVTEALKQALTKVQETRDNAAGWIDLSERVQSLAFLVSADDDITPAFGKRLVKVLQHITEDINASGKSGYFKRFLNSTEDASFLTNHNSTLNDLVTDITFEVCIKTNRTTSQLRQDLRTFKSNLVVQPDERTKKLGFFQIFTAPIKAAHGTVGLKAKSGTIMPDAKQTFVGRIEMNNGVVGIQLE</sequence>
<dbReference type="Proteomes" id="UP000623467">
    <property type="component" value="Unassembled WGS sequence"/>
</dbReference>
<dbReference type="EMBL" id="JACAZH010000005">
    <property type="protein sequence ID" value="KAF7367777.1"/>
    <property type="molecule type" value="Genomic_DNA"/>
</dbReference>
<dbReference type="CDD" id="cd21037">
    <property type="entry name" value="MLKL_NTD"/>
    <property type="match status" value="1"/>
</dbReference>
<reference evidence="1" key="1">
    <citation type="submission" date="2020-05" db="EMBL/GenBank/DDBJ databases">
        <title>Mycena genomes resolve the evolution of fungal bioluminescence.</title>
        <authorList>
            <person name="Tsai I.J."/>
        </authorList>
    </citation>
    <scope>NUCLEOTIDE SEQUENCE</scope>
    <source>
        <strain evidence="1">160909Yilan</strain>
    </source>
</reference>
<organism evidence="1 2">
    <name type="scientific">Mycena sanguinolenta</name>
    <dbReference type="NCBI Taxonomy" id="230812"/>
    <lineage>
        <taxon>Eukaryota</taxon>
        <taxon>Fungi</taxon>
        <taxon>Dikarya</taxon>
        <taxon>Basidiomycota</taxon>
        <taxon>Agaricomycotina</taxon>
        <taxon>Agaricomycetes</taxon>
        <taxon>Agaricomycetidae</taxon>
        <taxon>Agaricales</taxon>
        <taxon>Marasmiineae</taxon>
        <taxon>Mycenaceae</taxon>
        <taxon>Mycena</taxon>
    </lineage>
</organism>
<evidence type="ECO:0000313" key="1">
    <source>
        <dbReference type="EMBL" id="KAF7367777.1"/>
    </source>
</evidence>